<feature type="region of interest" description="Disordered" evidence="1">
    <location>
        <begin position="149"/>
        <end position="196"/>
    </location>
</feature>
<evidence type="ECO:0000313" key="2">
    <source>
        <dbReference type="EMBL" id="KAF5386182.1"/>
    </source>
</evidence>
<reference evidence="2 3" key="1">
    <citation type="journal article" date="2020" name="ISME J.">
        <title>Uncovering the hidden diversity of litter-decomposition mechanisms in mushroom-forming fungi.</title>
        <authorList>
            <person name="Floudas D."/>
            <person name="Bentzer J."/>
            <person name="Ahren D."/>
            <person name="Johansson T."/>
            <person name="Persson P."/>
            <person name="Tunlid A."/>
        </authorList>
    </citation>
    <scope>NUCLEOTIDE SEQUENCE [LARGE SCALE GENOMIC DNA]</scope>
    <source>
        <strain evidence="2 3">CBS 661.87</strain>
    </source>
</reference>
<accession>A0A8H5M9X8</accession>
<feature type="compositionally biased region" description="Low complexity" evidence="1">
    <location>
        <begin position="16"/>
        <end position="37"/>
    </location>
</feature>
<comment type="caution">
    <text evidence="2">The sequence shown here is derived from an EMBL/GenBank/DDBJ whole genome shotgun (WGS) entry which is preliminary data.</text>
</comment>
<dbReference type="OrthoDB" id="3004182at2759"/>
<evidence type="ECO:0000313" key="3">
    <source>
        <dbReference type="Proteomes" id="UP000565441"/>
    </source>
</evidence>
<feature type="compositionally biased region" description="Low complexity" evidence="1">
    <location>
        <begin position="170"/>
        <end position="180"/>
    </location>
</feature>
<organism evidence="2 3">
    <name type="scientific">Tricholomella constricta</name>
    <dbReference type="NCBI Taxonomy" id="117010"/>
    <lineage>
        <taxon>Eukaryota</taxon>
        <taxon>Fungi</taxon>
        <taxon>Dikarya</taxon>
        <taxon>Basidiomycota</taxon>
        <taxon>Agaricomycotina</taxon>
        <taxon>Agaricomycetes</taxon>
        <taxon>Agaricomycetidae</taxon>
        <taxon>Agaricales</taxon>
        <taxon>Tricholomatineae</taxon>
        <taxon>Lyophyllaceae</taxon>
        <taxon>Tricholomella</taxon>
    </lineage>
</organism>
<proteinExistence type="predicted"/>
<protein>
    <submittedName>
        <fullName evidence="2">Uncharacterized protein</fullName>
    </submittedName>
</protein>
<dbReference type="Proteomes" id="UP000565441">
    <property type="component" value="Unassembled WGS sequence"/>
</dbReference>
<keyword evidence="3" id="KW-1185">Reference proteome</keyword>
<name>A0A8H5M9X8_9AGAR</name>
<evidence type="ECO:0000256" key="1">
    <source>
        <dbReference type="SAM" id="MobiDB-lite"/>
    </source>
</evidence>
<dbReference type="AlphaFoldDB" id="A0A8H5M9X8"/>
<gene>
    <name evidence="2" type="ORF">D9615_002169</name>
</gene>
<feature type="region of interest" description="Disordered" evidence="1">
    <location>
        <begin position="1"/>
        <end position="48"/>
    </location>
</feature>
<feature type="compositionally biased region" description="Pro residues" evidence="1">
    <location>
        <begin position="181"/>
        <end position="192"/>
    </location>
</feature>
<sequence length="461" mass="49798">MADQPSRGQGLVQPGLPTSLTPSSSRQRVSSNQVSGSAPPSRGTWPDPVLPQSFATFSAPVSPYYNVPNSWSQTQFLASSVSQQDLTQIPSYSSPPTVRPLSTTAAAVLLKPPSIATGYVASQPSAFLLQTSDVHPPLSAPASSTGLSYAYSHHRPPTQNSILPPVPNNSHHTPISSIHPSPLPSPPFPSPQPRIGTPIAPIPIRPVPYNNFDRAPSFHTPIPPAPPYFQIPPRPSPHIRLSPSLASPLSSMRPASISSLFLQNRPMSAPHHLLSPISPVLRQLPHSTPASPVLPTPVLPILNNNASVSTYTKPDFPNLSSIPLLSSANDWSKWHSAVLQVIEATGLYSHIVDILPADVLLDPTAYPSLPPIIDKARYTPEELDAYRSWWAQDDIVSFVLVGKLGPIPSSLIPPKHDAWGNPQRSARDILRILRTKYGVYNAASAALVRESVLSKKVRFFR</sequence>
<dbReference type="EMBL" id="JAACJP010000003">
    <property type="protein sequence ID" value="KAF5386182.1"/>
    <property type="molecule type" value="Genomic_DNA"/>
</dbReference>